<keyword evidence="1" id="KW-0805">Transcription regulation</keyword>
<dbReference type="InterPro" id="IPR051534">
    <property type="entry name" value="CBASS_pafABC_assoc_protein"/>
</dbReference>
<dbReference type="InterPro" id="IPR026881">
    <property type="entry name" value="WYL_dom"/>
</dbReference>
<accession>A0AAX2CMQ0</accession>
<dbReference type="SMART" id="SM00420">
    <property type="entry name" value="HTH_DEOR"/>
    <property type="match status" value="1"/>
</dbReference>
<feature type="domain" description="HTH deoR-type" evidence="3">
    <location>
        <begin position="2"/>
        <end position="57"/>
    </location>
</feature>
<dbReference type="InterPro" id="IPR028349">
    <property type="entry name" value="PafC-like"/>
</dbReference>
<evidence type="ECO:0000259" key="3">
    <source>
        <dbReference type="PROSITE" id="PS51000"/>
    </source>
</evidence>
<proteinExistence type="predicted"/>
<dbReference type="PROSITE" id="PS51000">
    <property type="entry name" value="HTH_DEOR_2"/>
    <property type="match status" value="1"/>
</dbReference>
<dbReference type="AlphaFoldDB" id="A0AAX2CMQ0"/>
<dbReference type="EMBL" id="FMIK01000051">
    <property type="protein sequence ID" value="SCM03545.1"/>
    <property type="molecule type" value="Genomic_DNA"/>
</dbReference>
<dbReference type="InterPro" id="IPR057727">
    <property type="entry name" value="WCX_dom"/>
</dbReference>
<gene>
    <name evidence="4" type="ORF">BCB44BAC_03844</name>
</gene>
<dbReference type="SUPFAM" id="SSF46785">
    <property type="entry name" value="Winged helix' DNA-binding domain"/>
    <property type="match status" value="1"/>
</dbReference>
<dbReference type="InterPro" id="IPR001034">
    <property type="entry name" value="DeoR_HTH"/>
</dbReference>
<evidence type="ECO:0000256" key="2">
    <source>
        <dbReference type="ARBA" id="ARBA00023163"/>
    </source>
</evidence>
<dbReference type="PANTHER" id="PTHR34580:SF8">
    <property type="entry name" value="WYL DOMAIN-CONTAINING PROTEIN"/>
    <property type="match status" value="1"/>
</dbReference>
<evidence type="ECO:0000313" key="4">
    <source>
        <dbReference type="EMBL" id="SCM03545.1"/>
    </source>
</evidence>
<dbReference type="PANTHER" id="PTHR34580">
    <property type="match status" value="1"/>
</dbReference>
<reference evidence="4 5" key="1">
    <citation type="submission" date="2016-08" db="EMBL/GenBank/DDBJ databases">
        <authorList>
            <person name="Loux V."/>
            <person name="Rue O."/>
        </authorList>
    </citation>
    <scope>NUCLEOTIDE SEQUENCE [LARGE SCALE GENOMIC DNA]</scope>
    <source>
        <strain evidence="4 5">AFSSA_08CEB44bac</strain>
    </source>
</reference>
<evidence type="ECO:0000313" key="5">
    <source>
        <dbReference type="Proteomes" id="UP000242164"/>
    </source>
</evidence>
<dbReference type="Pfam" id="PF08279">
    <property type="entry name" value="HTH_11"/>
    <property type="match status" value="1"/>
</dbReference>
<dbReference type="RefSeq" id="WP_012095888.1">
    <property type="nucleotide sequence ID" value="NZ_CP024096.1"/>
</dbReference>
<keyword evidence="2" id="KW-0804">Transcription</keyword>
<comment type="caution">
    <text evidence="4">The sequence shown here is derived from an EMBL/GenBank/DDBJ whole genome shotgun (WGS) entry which is preliminary data.</text>
</comment>
<dbReference type="PIRSF" id="PIRSF016838">
    <property type="entry name" value="PafC"/>
    <property type="match status" value="1"/>
</dbReference>
<dbReference type="InterPro" id="IPR036388">
    <property type="entry name" value="WH-like_DNA-bd_sf"/>
</dbReference>
<sequence length="303" mass="35970">MKTERMLSILIYLLQKDIISAEELANTFEVSKRTIYRDIDALSAIGIPIISYLGKNGGFTLIDNYRLDKFTFSEEEKRFLLEGLTLKSELFDDEQLSILQKKIEVLKETKRDHTSNMTVSFSTLHRETIEEETKQKVKKVLVMIEKEQKLQISYVSQTGHLSKRIIQPLKLNFMNGSWYLEAVCVLRKALRVFKLTRIRRMDIIDDNTEIVYDRKPEFIKERKEKLEQIMLLFSKSTLGKLYDFFTDEEIEILEEGDVQVTFQYDINKNILPFLLMFGRNVKIVEPLWLKKKYREEIEYIYKS</sequence>
<dbReference type="Pfam" id="PF13280">
    <property type="entry name" value="WYL"/>
    <property type="match status" value="1"/>
</dbReference>
<name>A0AAX2CMQ0_9BACI</name>
<organism evidence="4 5">
    <name type="scientific">Bacillus cytotoxicus</name>
    <dbReference type="NCBI Taxonomy" id="580165"/>
    <lineage>
        <taxon>Bacteria</taxon>
        <taxon>Bacillati</taxon>
        <taxon>Bacillota</taxon>
        <taxon>Bacilli</taxon>
        <taxon>Bacillales</taxon>
        <taxon>Bacillaceae</taxon>
        <taxon>Bacillus</taxon>
        <taxon>Bacillus cereus group</taxon>
    </lineage>
</organism>
<dbReference type="PROSITE" id="PS52050">
    <property type="entry name" value="WYL"/>
    <property type="match status" value="1"/>
</dbReference>
<dbReference type="GO" id="GO:0003700">
    <property type="term" value="F:DNA-binding transcription factor activity"/>
    <property type="evidence" value="ECO:0007669"/>
    <property type="project" value="InterPro"/>
</dbReference>
<evidence type="ECO:0000256" key="1">
    <source>
        <dbReference type="ARBA" id="ARBA00023015"/>
    </source>
</evidence>
<dbReference type="InterPro" id="IPR013196">
    <property type="entry name" value="HTH_11"/>
</dbReference>
<dbReference type="Pfam" id="PF25583">
    <property type="entry name" value="WCX"/>
    <property type="match status" value="1"/>
</dbReference>
<dbReference type="GeneID" id="33898667"/>
<dbReference type="InterPro" id="IPR036390">
    <property type="entry name" value="WH_DNA-bd_sf"/>
</dbReference>
<dbReference type="Proteomes" id="UP000242164">
    <property type="component" value="Unassembled WGS sequence"/>
</dbReference>
<dbReference type="Gene3D" id="1.10.10.10">
    <property type="entry name" value="Winged helix-like DNA-binding domain superfamily/Winged helix DNA-binding domain"/>
    <property type="match status" value="1"/>
</dbReference>
<protein>
    <submittedName>
        <fullName evidence="4">Helix-turn-helix type 11 domain protein</fullName>
    </submittedName>
</protein>